<evidence type="ECO:0008006" key="4">
    <source>
        <dbReference type="Google" id="ProtNLM"/>
    </source>
</evidence>
<protein>
    <recommendedName>
        <fullName evidence="4">DUF4367 domain-containing protein</fullName>
    </recommendedName>
</protein>
<name>A0ABT1S7D3_9FIRM</name>
<keyword evidence="1" id="KW-0812">Transmembrane</keyword>
<comment type="caution">
    <text evidence="2">The sequence shown here is derived from an EMBL/GenBank/DDBJ whole genome shotgun (WGS) entry which is preliminary data.</text>
</comment>
<keyword evidence="1" id="KW-0472">Membrane</keyword>
<dbReference type="EMBL" id="JANGAC010000003">
    <property type="protein sequence ID" value="MCQ4922378.1"/>
    <property type="molecule type" value="Genomic_DNA"/>
</dbReference>
<evidence type="ECO:0000313" key="3">
    <source>
        <dbReference type="Proteomes" id="UP001524478"/>
    </source>
</evidence>
<keyword evidence="1" id="KW-1133">Transmembrane helix</keyword>
<dbReference type="Proteomes" id="UP001524478">
    <property type="component" value="Unassembled WGS sequence"/>
</dbReference>
<evidence type="ECO:0000313" key="2">
    <source>
        <dbReference type="EMBL" id="MCQ4922378.1"/>
    </source>
</evidence>
<sequence length="204" mass="23877">MKDNREFLEGVYKKAEMLERERVEKSRIYKKYAKISSMAAAIVIIVPLLLFNRQNSVPKGYTEIPQIARMFTIDDPMISFYEADYIVVGETKKIDKSQYVKENNYIYTDITIGIEQVFLGDIHKDEIILRVRGGKVEKEKVFSQMEGEFKKGIKSLLFLQKEEGVYYLVNDGEGQFLEVEKDVFIDKQGNKYNIDDIKDNIDRR</sequence>
<proteinExistence type="predicted"/>
<keyword evidence="3" id="KW-1185">Reference proteome</keyword>
<dbReference type="RefSeq" id="WP_256310659.1">
    <property type="nucleotide sequence ID" value="NZ_JANGAC010000003.1"/>
</dbReference>
<feature type="transmembrane region" description="Helical" evidence="1">
    <location>
        <begin position="32"/>
        <end position="51"/>
    </location>
</feature>
<accession>A0ABT1S7D3</accession>
<reference evidence="2 3" key="1">
    <citation type="submission" date="2022-06" db="EMBL/GenBank/DDBJ databases">
        <title>Isolation of gut microbiota from human fecal samples.</title>
        <authorList>
            <person name="Pamer E.G."/>
            <person name="Barat B."/>
            <person name="Waligurski E."/>
            <person name="Medina S."/>
            <person name="Paddock L."/>
            <person name="Mostad J."/>
        </authorList>
    </citation>
    <scope>NUCLEOTIDE SEQUENCE [LARGE SCALE GENOMIC DNA]</scope>
    <source>
        <strain evidence="2 3">DFI.7.95</strain>
    </source>
</reference>
<organism evidence="2 3">
    <name type="scientific">Tissierella carlieri</name>
    <dbReference type="NCBI Taxonomy" id="689904"/>
    <lineage>
        <taxon>Bacteria</taxon>
        <taxon>Bacillati</taxon>
        <taxon>Bacillota</taxon>
        <taxon>Tissierellia</taxon>
        <taxon>Tissierellales</taxon>
        <taxon>Tissierellaceae</taxon>
        <taxon>Tissierella</taxon>
    </lineage>
</organism>
<evidence type="ECO:0000256" key="1">
    <source>
        <dbReference type="SAM" id="Phobius"/>
    </source>
</evidence>
<gene>
    <name evidence="2" type="ORF">NE686_04720</name>
</gene>